<dbReference type="SMART" id="SM00267">
    <property type="entry name" value="GGDEF"/>
    <property type="match status" value="1"/>
</dbReference>
<name>D5CS56_SIDLE</name>
<organism evidence="4 5">
    <name type="scientific">Sideroxydans lithotrophicus (strain ES-1)</name>
    <dbReference type="NCBI Taxonomy" id="580332"/>
    <lineage>
        <taxon>Bacteria</taxon>
        <taxon>Pseudomonadati</taxon>
        <taxon>Pseudomonadota</taxon>
        <taxon>Betaproteobacteria</taxon>
        <taxon>Nitrosomonadales</taxon>
        <taxon>Gallionellaceae</taxon>
        <taxon>Sideroxydans</taxon>
    </lineage>
</organism>
<dbReference type="AlphaFoldDB" id="D5CS56"/>
<dbReference type="GO" id="GO:0005829">
    <property type="term" value="C:cytosol"/>
    <property type="evidence" value="ECO:0007669"/>
    <property type="project" value="TreeGrafter"/>
</dbReference>
<proteinExistence type="predicted"/>
<keyword evidence="5" id="KW-1185">Reference proteome</keyword>
<dbReference type="GO" id="GO:0003700">
    <property type="term" value="F:DNA-binding transcription factor activity"/>
    <property type="evidence" value="ECO:0007669"/>
    <property type="project" value="TreeGrafter"/>
</dbReference>
<dbReference type="PANTHER" id="PTHR24567">
    <property type="entry name" value="CRP FAMILY TRANSCRIPTIONAL REGULATORY PROTEIN"/>
    <property type="match status" value="1"/>
</dbReference>
<dbReference type="PANTHER" id="PTHR24567:SF74">
    <property type="entry name" value="HTH-TYPE TRANSCRIPTIONAL REGULATOR ARCR"/>
    <property type="match status" value="1"/>
</dbReference>
<dbReference type="PROSITE" id="PS50887">
    <property type="entry name" value="GGDEF"/>
    <property type="match status" value="1"/>
</dbReference>
<sequence>MKNSTLATLLANTTQLKLAAEQILLTPGQHNDRIYVVLSGRLRAQLNADDTNPLALFGAGECVGEMSMFDDNQVSAYVIAVTDCELLAIEHKEAWSVLNRSLEASHNLLALLANRIRATNRTLAEWQANAQSYGALNYVNSVTGFYNRHWLADNIGRLILRHTKSLQPCALILLKVDNFGQFAAGFGRLGSEQAQRSLAETLQRYLRPNDIAAEIEADQFAIFLPQTGSENASSIADRLMEELDQMVIGSPSGDAMPPVMLLIGVGQPQPDDTLDSLLARTPPLRRRTNGGCTH</sequence>
<dbReference type="EMBL" id="CP001965">
    <property type="protein sequence ID" value="ADE11792.1"/>
    <property type="molecule type" value="Genomic_DNA"/>
</dbReference>
<dbReference type="InterPro" id="IPR050397">
    <property type="entry name" value="Env_Response_Regulators"/>
</dbReference>
<evidence type="ECO:0000256" key="1">
    <source>
        <dbReference type="SAM" id="MobiDB-lite"/>
    </source>
</evidence>
<dbReference type="InterPro" id="IPR000160">
    <property type="entry name" value="GGDEF_dom"/>
</dbReference>
<evidence type="ECO:0000259" key="3">
    <source>
        <dbReference type="PROSITE" id="PS50887"/>
    </source>
</evidence>
<dbReference type="Pfam" id="PF00990">
    <property type="entry name" value="GGDEF"/>
    <property type="match status" value="1"/>
</dbReference>
<feature type="region of interest" description="Disordered" evidence="1">
    <location>
        <begin position="272"/>
        <end position="294"/>
    </location>
</feature>
<evidence type="ECO:0000313" key="5">
    <source>
        <dbReference type="Proteomes" id="UP000001625"/>
    </source>
</evidence>
<dbReference type="CDD" id="cd01949">
    <property type="entry name" value="GGDEF"/>
    <property type="match status" value="1"/>
</dbReference>
<dbReference type="SUPFAM" id="SSF51206">
    <property type="entry name" value="cAMP-binding domain-like"/>
    <property type="match status" value="1"/>
</dbReference>
<dbReference type="CDD" id="cd00038">
    <property type="entry name" value="CAP_ED"/>
    <property type="match status" value="1"/>
</dbReference>
<dbReference type="Gene3D" id="3.30.70.270">
    <property type="match status" value="1"/>
</dbReference>
<dbReference type="eggNOG" id="COG3706">
    <property type="taxonomic scope" value="Bacteria"/>
</dbReference>
<evidence type="ECO:0000313" key="4">
    <source>
        <dbReference type="EMBL" id="ADE11792.1"/>
    </source>
</evidence>
<dbReference type="NCBIfam" id="TIGR00254">
    <property type="entry name" value="GGDEF"/>
    <property type="match status" value="1"/>
</dbReference>
<dbReference type="RefSeq" id="WP_013029690.1">
    <property type="nucleotide sequence ID" value="NC_013959.1"/>
</dbReference>
<dbReference type="Pfam" id="PF00027">
    <property type="entry name" value="cNMP_binding"/>
    <property type="match status" value="1"/>
</dbReference>
<reference evidence="4 5" key="1">
    <citation type="submission" date="2010-03" db="EMBL/GenBank/DDBJ databases">
        <title>Complete sequence of Sideroxydans lithotrophicus ES-1.</title>
        <authorList>
            <consortium name="US DOE Joint Genome Institute"/>
            <person name="Lucas S."/>
            <person name="Copeland A."/>
            <person name="Lapidus A."/>
            <person name="Cheng J.-F."/>
            <person name="Bruce D."/>
            <person name="Goodwin L."/>
            <person name="Pitluck S."/>
            <person name="Munk A.C."/>
            <person name="Detter J.C."/>
            <person name="Han C."/>
            <person name="Tapia R."/>
            <person name="Larimer F."/>
            <person name="Land M."/>
            <person name="Hauser L."/>
            <person name="Kyrpides N."/>
            <person name="Ivanova N."/>
            <person name="Emerson D."/>
            <person name="Woyke T."/>
        </authorList>
    </citation>
    <scope>NUCLEOTIDE SEQUENCE [LARGE SCALE GENOMIC DNA]</scope>
    <source>
        <strain evidence="4 5">ES-1</strain>
    </source>
</reference>
<dbReference type="PROSITE" id="PS50042">
    <property type="entry name" value="CNMP_BINDING_3"/>
    <property type="match status" value="1"/>
</dbReference>
<accession>D5CS56</accession>
<dbReference type="OrthoDB" id="9813903at2"/>
<dbReference type="KEGG" id="slt:Slit_1559"/>
<evidence type="ECO:0000259" key="2">
    <source>
        <dbReference type="PROSITE" id="PS50042"/>
    </source>
</evidence>
<dbReference type="InterPro" id="IPR018490">
    <property type="entry name" value="cNMP-bd_dom_sf"/>
</dbReference>
<dbReference type="HOGENOM" id="CLU_000445_11_5_4"/>
<feature type="domain" description="Cyclic nucleotide-binding" evidence="2">
    <location>
        <begin position="1"/>
        <end position="115"/>
    </location>
</feature>
<feature type="domain" description="GGDEF" evidence="3">
    <location>
        <begin position="167"/>
        <end position="294"/>
    </location>
</feature>
<dbReference type="Proteomes" id="UP000001625">
    <property type="component" value="Chromosome"/>
</dbReference>
<dbReference type="InterPro" id="IPR043128">
    <property type="entry name" value="Rev_trsase/Diguanyl_cyclase"/>
</dbReference>
<dbReference type="InterPro" id="IPR000595">
    <property type="entry name" value="cNMP-bd_dom"/>
</dbReference>
<dbReference type="Gene3D" id="2.60.120.10">
    <property type="entry name" value="Jelly Rolls"/>
    <property type="match status" value="1"/>
</dbReference>
<dbReference type="InterPro" id="IPR029787">
    <property type="entry name" value="Nucleotide_cyclase"/>
</dbReference>
<dbReference type="SUPFAM" id="SSF55073">
    <property type="entry name" value="Nucleotide cyclase"/>
    <property type="match status" value="1"/>
</dbReference>
<protein>
    <submittedName>
        <fullName evidence="4">Diguanylate cyclase</fullName>
    </submittedName>
</protein>
<gene>
    <name evidence="4" type="ordered locus">Slit_1559</name>
</gene>
<dbReference type="InterPro" id="IPR014710">
    <property type="entry name" value="RmlC-like_jellyroll"/>
</dbReference>
<dbReference type="STRING" id="580332.Slit_1559"/>